<dbReference type="EMBL" id="JAPUUL010001682">
    <property type="protein sequence ID" value="KAJ8126820.1"/>
    <property type="molecule type" value="Genomic_DNA"/>
</dbReference>
<protein>
    <submittedName>
        <fullName evidence="1">Uncharacterized protein</fullName>
    </submittedName>
</protein>
<evidence type="ECO:0000313" key="1">
    <source>
        <dbReference type="EMBL" id="KAJ8126820.1"/>
    </source>
</evidence>
<gene>
    <name evidence="1" type="ORF">O1611_g6819</name>
</gene>
<dbReference type="Proteomes" id="UP001153332">
    <property type="component" value="Unassembled WGS sequence"/>
</dbReference>
<proteinExistence type="predicted"/>
<sequence length="140" mass="15414">MGSASMEWIPVDELGRIVSEVIDDVAQRESGAAVVYNIVNPQVTSWDELLPAVKEAIPETVSPAEWINRLEASRSVGSQVLDENPGVKLIDFYKQTFLGDGDGQAIVLEKHNLLQGSKTARELSPVKPENLLKWMKGWGL</sequence>
<organism evidence="1 2">
    <name type="scientific">Lasiodiplodia mahajangana</name>
    <dbReference type="NCBI Taxonomy" id="1108764"/>
    <lineage>
        <taxon>Eukaryota</taxon>
        <taxon>Fungi</taxon>
        <taxon>Dikarya</taxon>
        <taxon>Ascomycota</taxon>
        <taxon>Pezizomycotina</taxon>
        <taxon>Dothideomycetes</taxon>
        <taxon>Dothideomycetes incertae sedis</taxon>
        <taxon>Botryosphaeriales</taxon>
        <taxon>Botryosphaeriaceae</taxon>
        <taxon>Lasiodiplodia</taxon>
    </lineage>
</organism>
<evidence type="ECO:0000313" key="2">
    <source>
        <dbReference type="Proteomes" id="UP001153332"/>
    </source>
</evidence>
<keyword evidence="2" id="KW-1185">Reference proteome</keyword>
<comment type="caution">
    <text evidence="1">The sequence shown here is derived from an EMBL/GenBank/DDBJ whole genome shotgun (WGS) entry which is preliminary data.</text>
</comment>
<reference evidence="1" key="1">
    <citation type="submission" date="2022-12" db="EMBL/GenBank/DDBJ databases">
        <title>Genome Sequence of Lasiodiplodia mahajangana.</title>
        <authorList>
            <person name="Buettner E."/>
        </authorList>
    </citation>
    <scope>NUCLEOTIDE SEQUENCE</scope>
    <source>
        <strain evidence="1">VT137</strain>
    </source>
</reference>
<accession>A0ACC2JHC2</accession>
<name>A0ACC2JHC2_9PEZI</name>